<gene>
    <name evidence="3" type="primary">LOC106163602</name>
</gene>
<dbReference type="Proteomes" id="UP000085678">
    <property type="component" value="Unplaced"/>
</dbReference>
<evidence type="ECO:0000313" key="3">
    <source>
        <dbReference type="RefSeq" id="XP_013396696.1"/>
    </source>
</evidence>
<dbReference type="Pfam" id="PF15880">
    <property type="entry name" value="NDUFV3"/>
    <property type="match status" value="1"/>
</dbReference>
<dbReference type="GeneID" id="106163602"/>
<protein>
    <submittedName>
        <fullName evidence="3">Uncharacterized protein LOC106163602</fullName>
    </submittedName>
</protein>
<dbReference type="KEGG" id="lak:106163602"/>
<evidence type="ECO:0000313" key="2">
    <source>
        <dbReference type="Proteomes" id="UP000085678"/>
    </source>
</evidence>
<dbReference type="AlphaFoldDB" id="A0A1S3IFQ1"/>
<evidence type="ECO:0000256" key="1">
    <source>
        <dbReference type="SAM" id="MobiDB-lite"/>
    </source>
</evidence>
<name>A0A1S3IFQ1_LINAN</name>
<reference evidence="3" key="1">
    <citation type="submission" date="2025-08" db="UniProtKB">
        <authorList>
            <consortium name="RefSeq"/>
        </authorList>
    </citation>
    <scope>IDENTIFICATION</scope>
    <source>
        <tissue evidence="3">Gonads</tissue>
    </source>
</reference>
<sequence>MALLPKIVSVGGSRSWLLLCRTPCFQARSMTSGKDTDKKGPQQTKAPEPKSPPKEDSSGNTYKVKEYYTNNTYSFYKMEHDMEKQRIGQPSSLK</sequence>
<dbReference type="InterPro" id="IPR026193">
    <property type="entry name" value="NDUFV3"/>
</dbReference>
<dbReference type="InParanoid" id="A0A1S3IFQ1"/>
<dbReference type="GO" id="GO:0045271">
    <property type="term" value="C:respiratory chain complex I"/>
    <property type="evidence" value="ECO:0007669"/>
    <property type="project" value="InterPro"/>
</dbReference>
<dbReference type="OMA" id="EYYGHNE"/>
<feature type="region of interest" description="Disordered" evidence="1">
    <location>
        <begin position="29"/>
        <end position="63"/>
    </location>
</feature>
<proteinExistence type="predicted"/>
<feature type="compositionally biased region" description="Basic and acidic residues" evidence="1">
    <location>
        <begin position="47"/>
        <end position="57"/>
    </location>
</feature>
<accession>A0A1S3IFQ1</accession>
<keyword evidence="2" id="KW-1185">Reference proteome</keyword>
<organism evidence="2 3">
    <name type="scientific">Lingula anatina</name>
    <name type="common">Brachiopod</name>
    <name type="synonym">Lingula unguis</name>
    <dbReference type="NCBI Taxonomy" id="7574"/>
    <lineage>
        <taxon>Eukaryota</taxon>
        <taxon>Metazoa</taxon>
        <taxon>Spiralia</taxon>
        <taxon>Lophotrochozoa</taxon>
        <taxon>Brachiopoda</taxon>
        <taxon>Linguliformea</taxon>
        <taxon>Lingulata</taxon>
        <taxon>Lingulida</taxon>
        <taxon>Linguloidea</taxon>
        <taxon>Lingulidae</taxon>
        <taxon>Lingula</taxon>
    </lineage>
</organism>
<dbReference type="GO" id="GO:0005739">
    <property type="term" value="C:mitochondrion"/>
    <property type="evidence" value="ECO:0007669"/>
    <property type="project" value="InterPro"/>
</dbReference>
<dbReference type="RefSeq" id="XP_013396696.1">
    <property type="nucleotide sequence ID" value="XM_013541242.1"/>
</dbReference>
<dbReference type="OrthoDB" id="6161911at2759"/>